<evidence type="ECO:0000313" key="8">
    <source>
        <dbReference type="RefSeq" id="XP_011035655.1"/>
    </source>
</evidence>
<organism evidence="7 8">
    <name type="scientific">Populus euphratica</name>
    <name type="common">Euphrates poplar</name>
    <dbReference type="NCBI Taxonomy" id="75702"/>
    <lineage>
        <taxon>Eukaryota</taxon>
        <taxon>Viridiplantae</taxon>
        <taxon>Streptophyta</taxon>
        <taxon>Embryophyta</taxon>
        <taxon>Tracheophyta</taxon>
        <taxon>Spermatophyta</taxon>
        <taxon>Magnoliopsida</taxon>
        <taxon>eudicotyledons</taxon>
        <taxon>Gunneridae</taxon>
        <taxon>Pentapetalae</taxon>
        <taxon>rosids</taxon>
        <taxon>fabids</taxon>
        <taxon>Malpighiales</taxon>
        <taxon>Salicaceae</taxon>
        <taxon>Saliceae</taxon>
        <taxon>Populus</taxon>
    </lineage>
</organism>
<dbReference type="PANTHER" id="PTHR46159:SF18">
    <property type="entry name" value="CRC DOMAIN-CONTAINING PROTEIN"/>
    <property type="match status" value="1"/>
</dbReference>
<evidence type="ECO:0000256" key="3">
    <source>
        <dbReference type="ARBA" id="ARBA00023242"/>
    </source>
</evidence>
<comment type="similarity">
    <text evidence="2">Belongs to the lin-54 family.</text>
</comment>
<dbReference type="InterPro" id="IPR033467">
    <property type="entry name" value="Tesmin/TSO1-like_CXC"/>
</dbReference>
<dbReference type="SMART" id="SM01114">
    <property type="entry name" value="CXC"/>
    <property type="match status" value="2"/>
</dbReference>
<keyword evidence="3" id="KW-0539">Nucleus</keyword>
<evidence type="ECO:0000256" key="2">
    <source>
        <dbReference type="ARBA" id="ARBA00007267"/>
    </source>
</evidence>
<dbReference type="Proteomes" id="UP000694918">
    <property type="component" value="Unplaced"/>
</dbReference>
<evidence type="ECO:0000256" key="1">
    <source>
        <dbReference type="ARBA" id="ARBA00004123"/>
    </source>
</evidence>
<name>A0AAJ6UTI9_POPEU</name>
<proteinExistence type="inferred from homology"/>
<dbReference type="InterPro" id="IPR005172">
    <property type="entry name" value="CRC"/>
</dbReference>
<evidence type="ECO:0000256" key="4">
    <source>
        <dbReference type="SAM" id="MobiDB-lite"/>
    </source>
</evidence>
<dbReference type="PANTHER" id="PTHR46159">
    <property type="entry name" value="PROTEIN TESMIN/TSO1-LIKE CXC 2"/>
    <property type="match status" value="1"/>
</dbReference>
<dbReference type="InterPro" id="IPR044522">
    <property type="entry name" value="TSO1-like"/>
</dbReference>
<evidence type="ECO:0000313" key="7">
    <source>
        <dbReference type="Proteomes" id="UP000694918"/>
    </source>
</evidence>
<dbReference type="RefSeq" id="XP_011035655.1">
    <property type="nucleotide sequence ID" value="XM_011037353.1"/>
</dbReference>
<dbReference type="AlphaFoldDB" id="A0AAJ6UTI9"/>
<dbReference type="GeneID" id="105133384"/>
<feature type="transmembrane region" description="Helical" evidence="5">
    <location>
        <begin position="446"/>
        <end position="473"/>
    </location>
</feature>
<dbReference type="GO" id="GO:0005634">
    <property type="term" value="C:nucleus"/>
    <property type="evidence" value="ECO:0007669"/>
    <property type="project" value="UniProtKB-SubCell"/>
</dbReference>
<dbReference type="KEGG" id="peu:105133384"/>
<keyword evidence="5" id="KW-0812">Transmembrane</keyword>
<gene>
    <name evidence="8" type="primary">LOC105133384</name>
</gene>
<dbReference type="PROSITE" id="PS51634">
    <property type="entry name" value="CRC"/>
    <property type="match status" value="1"/>
</dbReference>
<feature type="region of interest" description="Disordered" evidence="4">
    <location>
        <begin position="807"/>
        <end position="827"/>
    </location>
</feature>
<feature type="region of interest" description="Disordered" evidence="4">
    <location>
        <begin position="747"/>
        <end position="785"/>
    </location>
</feature>
<sequence>MKETPLISVIEDFNLYVVSEMPGSDIYRESDIQLKPQLMPCFQKEFQSYSSSGCVDEHLADPFKEDNIMNSSMSSLTSHKETTTKADDTNAGNGKATVLMSDQTGEELPSVSMNFFYATAREKEIERYGEFLQCLSGNVDDHVESDILGGTFFGEQHHELFSPQNIELQAAGGQHDKLGASFQIFPEFLQRDEACKYSKESLGSLSKESVKEADQRHRGIRRHLHFGAAISCNHAGNGTHETANLCLPARQTDFENLVPPHVETRGISGIWQAGSCSQTATLCSSFSPSACESVRSAQNYGNRALSACIPSGGDLHLNSFVRSESVGSEFSTSMKLGSNPHQQEETLMSDRDHYLCKEIDGIPVLSFLGEIYSHLGYEQQESQAAAGAGSSSYQSSSIMQTPCDSLHLIPYEQQASLCKGTMPSSEYADIVEFSQMSPERNRWNTLMFFIQTFRLSVIPFQVAYVLYLLVMLIRKKAKYTIKSEGCRRCNCKKSRCLKLYCECFAAGIYCLDTCSCENCINKPEYEDTVLDMRQQTEARNPLAFAPKVVSNATNSPANMMEEGKWMKTSSSRHKKGCNCKKSKCSKKYCECFQGGVGCCYGCRCEGCYNPYGNKTETIYRRAERWNNPSQEQLDTLESHNDCIKAERPNQFSSTWEELADIGQLTPPSHCLLGAVASSGSLNIRDCSKKFLGQSQQESSVLSPSGYLNWHHSPSSLTPKLYGCEALPELSSDSFFCNMMEDATPETLKNTCTPSTEGVKSSSPNQKWVSPPKIRSHELRSSSSQGLRSGWKFIMQDLPSFPSLAPYSKSQAAIHQNDGDRKGSTGYQ</sequence>
<accession>A0AAJ6UTI9</accession>
<dbReference type="Pfam" id="PF03638">
    <property type="entry name" value="TCR"/>
    <property type="match status" value="2"/>
</dbReference>
<reference evidence="8" key="1">
    <citation type="submission" date="2025-08" db="UniProtKB">
        <authorList>
            <consortium name="RefSeq"/>
        </authorList>
    </citation>
    <scope>IDENTIFICATION</scope>
</reference>
<feature type="compositionally biased region" description="Polar residues" evidence="4">
    <location>
        <begin position="747"/>
        <end position="767"/>
    </location>
</feature>
<keyword evidence="5" id="KW-0472">Membrane</keyword>
<keyword evidence="7" id="KW-1185">Reference proteome</keyword>
<protein>
    <submittedName>
        <fullName evidence="8">Uncharacterized protein LOC105133384 isoform X1</fullName>
    </submittedName>
</protein>
<dbReference type="GO" id="GO:0003700">
    <property type="term" value="F:DNA-binding transcription factor activity"/>
    <property type="evidence" value="ECO:0007669"/>
    <property type="project" value="InterPro"/>
</dbReference>
<feature type="domain" description="CRC" evidence="6">
    <location>
        <begin position="485"/>
        <end position="612"/>
    </location>
</feature>
<evidence type="ECO:0000259" key="6">
    <source>
        <dbReference type="PROSITE" id="PS51634"/>
    </source>
</evidence>
<feature type="compositionally biased region" description="Basic and acidic residues" evidence="4">
    <location>
        <begin position="816"/>
        <end position="827"/>
    </location>
</feature>
<comment type="subcellular location">
    <subcellularLocation>
        <location evidence="1">Nucleus</location>
    </subcellularLocation>
</comment>
<keyword evidence="5" id="KW-1133">Transmembrane helix</keyword>
<evidence type="ECO:0000256" key="5">
    <source>
        <dbReference type="SAM" id="Phobius"/>
    </source>
</evidence>